<dbReference type="PANTHER" id="PTHR10371">
    <property type="entry name" value="NADH DEHYDROGENASE UBIQUINONE FLAVOPROTEIN 2, MITOCHONDRIAL"/>
    <property type="match status" value="1"/>
</dbReference>
<dbReference type="SUPFAM" id="SSF52833">
    <property type="entry name" value="Thioredoxin-like"/>
    <property type="match status" value="1"/>
</dbReference>
<keyword evidence="6 13" id="KW-0408">Iron</keyword>
<dbReference type="Pfam" id="PF01257">
    <property type="entry name" value="2Fe-2S_thioredx"/>
    <property type="match status" value="1"/>
</dbReference>
<dbReference type="GO" id="GO:0022804">
    <property type="term" value="F:active transmembrane transporter activity"/>
    <property type="evidence" value="ECO:0007669"/>
    <property type="project" value="UniProtKB-ARBA"/>
</dbReference>
<dbReference type="RefSeq" id="WP_091712808.1">
    <property type="nucleotide sequence ID" value="NZ_FOSH01000006.1"/>
</dbReference>
<gene>
    <name evidence="14" type="ORF">SAMN04488079_106181</name>
</gene>
<dbReference type="Gene3D" id="1.10.10.1590">
    <property type="entry name" value="NADH-quinone oxidoreductase subunit E"/>
    <property type="match status" value="1"/>
</dbReference>
<dbReference type="FunFam" id="3.40.30.10:FF:000022">
    <property type="entry name" value="NADH dehydrogenase flavoprotein 2, mitochondrial"/>
    <property type="match status" value="1"/>
</dbReference>
<evidence type="ECO:0000256" key="11">
    <source>
        <dbReference type="ARBA" id="ARBA00034078"/>
    </source>
</evidence>
<keyword evidence="7 13" id="KW-0411">Iron-sulfur</keyword>
<feature type="binding site" evidence="13">
    <location>
        <position position="140"/>
    </location>
    <ligand>
        <name>[2Fe-2S] cluster</name>
        <dbReference type="ChEBI" id="CHEBI:190135"/>
    </ligand>
</feature>
<dbReference type="PIRSF" id="PIRSF000216">
    <property type="entry name" value="NADH_DH_24kDa"/>
    <property type="match status" value="1"/>
</dbReference>
<dbReference type="GO" id="GO:0051537">
    <property type="term" value="F:2 iron, 2 sulfur cluster binding"/>
    <property type="evidence" value="ECO:0007669"/>
    <property type="project" value="UniProtKB-KW"/>
</dbReference>
<evidence type="ECO:0000256" key="10">
    <source>
        <dbReference type="ARBA" id="ARBA00032788"/>
    </source>
</evidence>
<comment type="cofactor">
    <cofactor evidence="13">
        <name>[2Fe-2S] cluster</name>
        <dbReference type="ChEBI" id="CHEBI:190135"/>
    </cofactor>
    <text evidence="13">Binds 1 [2Fe-2S] cluster.</text>
</comment>
<evidence type="ECO:0000256" key="5">
    <source>
        <dbReference type="ARBA" id="ARBA00022967"/>
    </source>
</evidence>
<dbReference type="GO" id="GO:0098662">
    <property type="term" value="P:inorganic cation transmembrane transport"/>
    <property type="evidence" value="ECO:0007669"/>
    <property type="project" value="UniProtKB-ARBA"/>
</dbReference>
<evidence type="ECO:0000256" key="3">
    <source>
        <dbReference type="ARBA" id="ARBA00022714"/>
    </source>
</evidence>
<comment type="catalytic activity">
    <reaction evidence="12">
        <text>a quinone + NADH + 5 H(+)(in) = a quinol + NAD(+) + 4 H(+)(out)</text>
        <dbReference type="Rhea" id="RHEA:57888"/>
        <dbReference type="ChEBI" id="CHEBI:15378"/>
        <dbReference type="ChEBI" id="CHEBI:24646"/>
        <dbReference type="ChEBI" id="CHEBI:57540"/>
        <dbReference type="ChEBI" id="CHEBI:57945"/>
        <dbReference type="ChEBI" id="CHEBI:132124"/>
    </reaction>
</comment>
<dbReference type="PROSITE" id="PS01099">
    <property type="entry name" value="COMPLEX1_24K"/>
    <property type="match status" value="1"/>
</dbReference>
<dbReference type="GO" id="GO:0003954">
    <property type="term" value="F:NADH dehydrogenase activity"/>
    <property type="evidence" value="ECO:0007669"/>
    <property type="project" value="TreeGrafter"/>
</dbReference>
<evidence type="ECO:0000313" key="15">
    <source>
        <dbReference type="Proteomes" id="UP000198924"/>
    </source>
</evidence>
<evidence type="ECO:0000256" key="8">
    <source>
        <dbReference type="ARBA" id="ARBA00023027"/>
    </source>
</evidence>
<dbReference type="CDD" id="cd03064">
    <property type="entry name" value="TRX_Fd_NuoE"/>
    <property type="match status" value="1"/>
</dbReference>
<dbReference type="InterPro" id="IPR002023">
    <property type="entry name" value="NuoE-like"/>
</dbReference>
<dbReference type="OrthoDB" id="9807941at2"/>
<keyword evidence="15" id="KW-1185">Reference proteome</keyword>
<evidence type="ECO:0000256" key="2">
    <source>
        <dbReference type="ARBA" id="ARBA00019898"/>
    </source>
</evidence>
<evidence type="ECO:0000256" key="7">
    <source>
        <dbReference type="ARBA" id="ARBA00023014"/>
    </source>
</evidence>
<dbReference type="FunFam" id="1.10.10.1590:FF:000001">
    <property type="entry name" value="NADH-quinone oxidoreductase subunit E"/>
    <property type="match status" value="1"/>
</dbReference>
<dbReference type="GO" id="GO:0031967">
    <property type="term" value="C:organelle envelope"/>
    <property type="evidence" value="ECO:0007669"/>
    <property type="project" value="UniProtKB-ARBA"/>
</dbReference>
<keyword evidence="5" id="KW-1278">Translocase</keyword>
<comment type="cofactor">
    <cofactor evidence="11">
        <name>[2Fe-2S] cluster</name>
        <dbReference type="ChEBI" id="CHEBI:190135"/>
    </cofactor>
</comment>
<proteinExistence type="inferred from homology"/>
<dbReference type="NCBIfam" id="TIGR01958">
    <property type="entry name" value="nuoE_fam"/>
    <property type="match status" value="1"/>
</dbReference>
<keyword evidence="3 13" id="KW-0001">2Fe-2S</keyword>
<feature type="binding site" evidence="13">
    <location>
        <position position="136"/>
    </location>
    <ligand>
        <name>[2Fe-2S] cluster</name>
        <dbReference type="ChEBI" id="CHEBI:190135"/>
    </ligand>
</feature>
<sequence length="170" mass="18987">MTEMVLTGPKQTLFTEQLRLALDKWIAKYPRGRAQSAVIPCLHILQEANGGWLSRAIMDALAEYLSISSISVYEVATFYSMFELEPVGKHKISLCTNISCMLCGSEEILEHLQQRLAIKPGETTADGLFTLKEVECLGACVGAPMLLMDKQYHEYLTKEKIDALIDEVQS</sequence>
<feature type="binding site" evidence="13">
    <location>
        <position position="100"/>
    </location>
    <ligand>
        <name>[2Fe-2S] cluster</name>
        <dbReference type="ChEBI" id="CHEBI:190135"/>
    </ligand>
</feature>
<dbReference type="NCBIfam" id="NF005722">
    <property type="entry name" value="PRK07539.1-2"/>
    <property type="match status" value="1"/>
</dbReference>
<evidence type="ECO:0000256" key="9">
    <source>
        <dbReference type="ARBA" id="ARBA00031580"/>
    </source>
</evidence>
<dbReference type="EMBL" id="FOSH01000006">
    <property type="protein sequence ID" value="SFK21353.1"/>
    <property type="molecule type" value="Genomic_DNA"/>
</dbReference>
<keyword evidence="4 13" id="KW-0479">Metal-binding</keyword>
<dbReference type="Proteomes" id="UP000198924">
    <property type="component" value="Unassembled WGS sequence"/>
</dbReference>
<dbReference type="InterPro" id="IPR042128">
    <property type="entry name" value="NuoE_dom"/>
</dbReference>
<dbReference type="GO" id="GO:0022890">
    <property type="term" value="F:inorganic cation transmembrane transporter activity"/>
    <property type="evidence" value="ECO:0007669"/>
    <property type="project" value="UniProtKB-ARBA"/>
</dbReference>
<name>A0A1I3XPE0_9GAMM</name>
<dbReference type="InterPro" id="IPR041921">
    <property type="entry name" value="NuoE_N"/>
</dbReference>
<evidence type="ECO:0000256" key="6">
    <source>
        <dbReference type="ARBA" id="ARBA00023004"/>
    </source>
</evidence>
<organism evidence="14 15">
    <name type="scientific">Methylophaga sulfidovorans</name>
    <dbReference type="NCBI Taxonomy" id="45496"/>
    <lineage>
        <taxon>Bacteria</taxon>
        <taxon>Pseudomonadati</taxon>
        <taxon>Pseudomonadota</taxon>
        <taxon>Gammaproteobacteria</taxon>
        <taxon>Thiotrichales</taxon>
        <taxon>Piscirickettsiaceae</taxon>
        <taxon>Methylophaga</taxon>
    </lineage>
</organism>
<dbReference type="AlphaFoldDB" id="A0A1I3XPE0"/>
<evidence type="ECO:0000313" key="14">
    <source>
        <dbReference type="EMBL" id="SFK21353.1"/>
    </source>
</evidence>
<dbReference type="InterPro" id="IPR036249">
    <property type="entry name" value="Thioredoxin-like_sf"/>
</dbReference>
<feature type="binding site" evidence="13">
    <location>
        <position position="95"/>
    </location>
    <ligand>
        <name>[2Fe-2S] cluster</name>
        <dbReference type="ChEBI" id="CHEBI:190135"/>
    </ligand>
</feature>
<comment type="similarity">
    <text evidence="1">Belongs to the complex I 24 kDa subunit family.</text>
</comment>
<dbReference type="GO" id="GO:0008324">
    <property type="term" value="F:monoatomic cation transmembrane transporter activity"/>
    <property type="evidence" value="ECO:0007669"/>
    <property type="project" value="UniProtKB-ARBA"/>
</dbReference>
<keyword evidence="8" id="KW-0520">NAD</keyword>
<dbReference type="PANTHER" id="PTHR10371:SF3">
    <property type="entry name" value="NADH DEHYDROGENASE [UBIQUINONE] FLAVOPROTEIN 2, MITOCHONDRIAL"/>
    <property type="match status" value="1"/>
</dbReference>
<evidence type="ECO:0000256" key="12">
    <source>
        <dbReference type="ARBA" id="ARBA00047712"/>
    </source>
</evidence>
<dbReference type="Gene3D" id="3.40.30.10">
    <property type="entry name" value="Glutaredoxin"/>
    <property type="match status" value="1"/>
</dbReference>
<accession>A0A1I3XPE0</accession>
<dbReference type="GO" id="GO:0098796">
    <property type="term" value="C:membrane protein complex"/>
    <property type="evidence" value="ECO:0007669"/>
    <property type="project" value="UniProtKB-ARBA"/>
</dbReference>
<dbReference type="GO" id="GO:1902494">
    <property type="term" value="C:catalytic complex"/>
    <property type="evidence" value="ECO:0007669"/>
    <property type="project" value="UniProtKB-ARBA"/>
</dbReference>
<dbReference type="STRING" id="45496.SAMN04488079_106181"/>
<dbReference type="GO" id="GO:0031090">
    <property type="term" value="C:organelle membrane"/>
    <property type="evidence" value="ECO:0007669"/>
    <property type="project" value="UniProtKB-ARBA"/>
</dbReference>
<protein>
    <recommendedName>
        <fullName evidence="2">NADH-quinone oxidoreductase subunit E</fullName>
    </recommendedName>
    <alternativeName>
        <fullName evidence="9">NADH dehydrogenase I subunit E</fullName>
    </alternativeName>
    <alternativeName>
        <fullName evidence="10">NDH-1 subunit E</fullName>
    </alternativeName>
</protein>
<evidence type="ECO:0000256" key="1">
    <source>
        <dbReference type="ARBA" id="ARBA00010643"/>
    </source>
</evidence>
<evidence type="ECO:0000256" key="4">
    <source>
        <dbReference type="ARBA" id="ARBA00022723"/>
    </source>
</evidence>
<reference evidence="15" key="1">
    <citation type="submission" date="2016-10" db="EMBL/GenBank/DDBJ databases">
        <authorList>
            <person name="Varghese N."/>
            <person name="Submissions S."/>
        </authorList>
    </citation>
    <scope>NUCLEOTIDE SEQUENCE [LARGE SCALE GENOMIC DNA]</scope>
    <source>
        <strain evidence="15">DSM 11578</strain>
    </source>
</reference>
<evidence type="ECO:0000256" key="13">
    <source>
        <dbReference type="PIRSR" id="PIRSR000216-1"/>
    </source>
</evidence>
<dbReference type="GO" id="GO:0046872">
    <property type="term" value="F:metal ion binding"/>
    <property type="evidence" value="ECO:0007669"/>
    <property type="project" value="UniProtKB-KW"/>
</dbReference>